<keyword evidence="2" id="KW-0805">Transcription regulation</keyword>
<dbReference type="EMBL" id="BMNK01000007">
    <property type="protein sequence ID" value="GGP08958.1"/>
    <property type="molecule type" value="Genomic_DNA"/>
</dbReference>
<dbReference type="InterPro" id="IPR010982">
    <property type="entry name" value="Lambda_DNA-bd_dom_sf"/>
</dbReference>
<evidence type="ECO:0000256" key="1">
    <source>
        <dbReference type="ARBA" id="ARBA00022491"/>
    </source>
</evidence>
<evidence type="ECO:0000313" key="7">
    <source>
        <dbReference type="Proteomes" id="UP000660745"/>
    </source>
</evidence>
<reference evidence="6" key="2">
    <citation type="submission" date="2020-09" db="EMBL/GenBank/DDBJ databases">
        <authorList>
            <person name="Sun Q."/>
            <person name="Zhou Y."/>
        </authorList>
    </citation>
    <scope>NUCLEOTIDE SEQUENCE</scope>
    <source>
        <strain evidence="6">CGMCC 4.7430</strain>
    </source>
</reference>
<dbReference type="Pfam" id="PF13377">
    <property type="entry name" value="Peripla_BP_3"/>
    <property type="match status" value="1"/>
</dbReference>
<keyword evidence="4" id="KW-0804">Transcription</keyword>
<dbReference type="InterPro" id="IPR046335">
    <property type="entry name" value="LacI/GalR-like_sensor"/>
</dbReference>
<dbReference type="SMART" id="SM00354">
    <property type="entry name" value="HTH_LACI"/>
    <property type="match status" value="1"/>
</dbReference>
<organism evidence="6 7">
    <name type="scientific">Nonomuraea glycinis</name>
    <dbReference type="NCBI Taxonomy" id="2047744"/>
    <lineage>
        <taxon>Bacteria</taxon>
        <taxon>Bacillati</taxon>
        <taxon>Actinomycetota</taxon>
        <taxon>Actinomycetes</taxon>
        <taxon>Streptosporangiales</taxon>
        <taxon>Streptosporangiaceae</taxon>
        <taxon>Nonomuraea</taxon>
    </lineage>
</organism>
<comment type="caution">
    <text evidence="6">The sequence shown here is derived from an EMBL/GenBank/DDBJ whole genome shotgun (WGS) entry which is preliminary data.</text>
</comment>
<evidence type="ECO:0000256" key="4">
    <source>
        <dbReference type="ARBA" id="ARBA00023163"/>
    </source>
</evidence>
<feature type="domain" description="HTH lacI-type" evidence="5">
    <location>
        <begin position="12"/>
        <end position="65"/>
    </location>
</feature>
<keyword evidence="3" id="KW-0238">DNA-binding</keyword>
<protein>
    <submittedName>
        <fullName evidence="6">LacI family transcriptional regulator</fullName>
    </submittedName>
</protein>
<name>A0A918A8K8_9ACTN</name>
<dbReference type="PANTHER" id="PTHR30146">
    <property type="entry name" value="LACI-RELATED TRANSCRIPTIONAL REPRESSOR"/>
    <property type="match status" value="1"/>
</dbReference>
<proteinExistence type="predicted"/>
<dbReference type="PROSITE" id="PS50932">
    <property type="entry name" value="HTH_LACI_2"/>
    <property type="match status" value="1"/>
</dbReference>
<evidence type="ECO:0000259" key="5">
    <source>
        <dbReference type="PROSITE" id="PS50932"/>
    </source>
</evidence>
<dbReference type="SUPFAM" id="SSF53822">
    <property type="entry name" value="Periplasmic binding protein-like I"/>
    <property type="match status" value="1"/>
</dbReference>
<dbReference type="InterPro" id="IPR000843">
    <property type="entry name" value="HTH_LacI"/>
</dbReference>
<dbReference type="GO" id="GO:0003700">
    <property type="term" value="F:DNA-binding transcription factor activity"/>
    <property type="evidence" value="ECO:0007669"/>
    <property type="project" value="TreeGrafter"/>
</dbReference>
<reference evidence="6" key="1">
    <citation type="journal article" date="2014" name="Int. J. Syst. Evol. Microbiol.">
        <title>Complete genome sequence of Corynebacterium casei LMG S-19264T (=DSM 44701T), isolated from a smear-ripened cheese.</title>
        <authorList>
            <consortium name="US DOE Joint Genome Institute (JGI-PGF)"/>
            <person name="Walter F."/>
            <person name="Albersmeier A."/>
            <person name="Kalinowski J."/>
            <person name="Ruckert C."/>
        </authorList>
    </citation>
    <scope>NUCLEOTIDE SEQUENCE</scope>
    <source>
        <strain evidence="6">CGMCC 4.7430</strain>
    </source>
</reference>
<gene>
    <name evidence="6" type="ORF">GCM10012278_42670</name>
</gene>
<dbReference type="Gene3D" id="3.40.50.2300">
    <property type="match status" value="2"/>
</dbReference>
<dbReference type="SUPFAM" id="SSF47413">
    <property type="entry name" value="lambda repressor-like DNA-binding domains"/>
    <property type="match status" value="1"/>
</dbReference>
<keyword evidence="7" id="KW-1185">Reference proteome</keyword>
<dbReference type="CDD" id="cd01392">
    <property type="entry name" value="HTH_LacI"/>
    <property type="match status" value="1"/>
</dbReference>
<keyword evidence="1" id="KW-0678">Repressor</keyword>
<dbReference type="CDD" id="cd06267">
    <property type="entry name" value="PBP1_LacI_sugar_binding-like"/>
    <property type="match status" value="1"/>
</dbReference>
<sequence>MGGSMGRVPGRATLKEVADRAGVSIGTASAVFSGKSWVSPDTGSAVRRAAEDLGYRPRARRAVRESGLIGFVSSVSDMFSPSNPYYAPVLSGAQQACAELGLSMTYEVVHPGGDRLPLCVEREQVSGLLVLSFAPDRDYLRRILDAGVTCVLLEHAVEELPVDHIRHDDETGGYLATRHLLELGHTDPPPAVITADDRIVPAARRLAGYRRALAEHGLRVPSSYVRRSDFSSALGYEQMAALLALPKPPTAVFCANDESALGALDALRDRGLSVPGDVSVIGYDDVAMSAHASPPLTTIAADKELLGAQAVWHLVQRIQRPGMTSRDTKLAVRLVRRRSTAEPAA</sequence>
<dbReference type="AlphaFoldDB" id="A0A918A8K8"/>
<accession>A0A918A8K8</accession>
<dbReference type="GO" id="GO:0000976">
    <property type="term" value="F:transcription cis-regulatory region binding"/>
    <property type="evidence" value="ECO:0007669"/>
    <property type="project" value="TreeGrafter"/>
</dbReference>
<evidence type="ECO:0000256" key="2">
    <source>
        <dbReference type="ARBA" id="ARBA00023015"/>
    </source>
</evidence>
<dbReference type="Proteomes" id="UP000660745">
    <property type="component" value="Unassembled WGS sequence"/>
</dbReference>
<dbReference type="Pfam" id="PF00356">
    <property type="entry name" value="LacI"/>
    <property type="match status" value="1"/>
</dbReference>
<evidence type="ECO:0000256" key="3">
    <source>
        <dbReference type="ARBA" id="ARBA00023125"/>
    </source>
</evidence>
<dbReference type="InterPro" id="IPR028082">
    <property type="entry name" value="Peripla_BP_I"/>
</dbReference>
<dbReference type="Gene3D" id="1.10.260.40">
    <property type="entry name" value="lambda repressor-like DNA-binding domains"/>
    <property type="match status" value="1"/>
</dbReference>
<dbReference type="PANTHER" id="PTHR30146:SF148">
    <property type="entry name" value="HTH-TYPE TRANSCRIPTIONAL REPRESSOR PURR-RELATED"/>
    <property type="match status" value="1"/>
</dbReference>
<evidence type="ECO:0000313" key="6">
    <source>
        <dbReference type="EMBL" id="GGP08958.1"/>
    </source>
</evidence>